<evidence type="ECO:0000256" key="5">
    <source>
        <dbReference type="ARBA" id="ARBA00023136"/>
    </source>
</evidence>
<reference evidence="9" key="1">
    <citation type="submission" date="2022-07" db="EMBL/GenBank/DDBJ databases">
        <title>Genome Sequence of Xylaria arbuscula.</title>
        <authorList>
            <person name="Buettner E."/>
        </authorList>
    </citation>
    <scope>NUCLEOTIDE SEQUENCE</scope>
    <source>
        <strain evidence="9">VT107</strain>
    </source>
</reference>
<sequence>MNATQATNDGRQANDSLNGDHAIDDHGKNHKALLSEVDFQRACNSDLEKGASDESAAAATSDDSDKNDKDDPNIVWWDGANDPANPYNWPSWRKWSNCGLISIMTFLTPLASSMFAPGVPQVMAEFHSTSLEIASFVVSVYVLGFAAGPLVFAPMSEIYGRVPIYHVSNIALVAFTVACALAPSLNALIVFRFFCGVCGSTSITIGGGSIADMIVQEKRGAVLAGYSVGPLLGPIIGPIAGGFLAGAKGWRWTFWVLAIVIGFFGFCMLVVMKESYATIILKRRAARLRRETGNPLLRSKLDSGLSSSDFFKRGIIRPIKMLVRSPIIDITAFYLAINYGLLYLFFTTFTSVFGETYGFSTSIVGLSFAGLGLGSIIGLIIFSTTSDRYMKKKAASAVAAADGNSAKPVMNPEYRLPYLPGAASLVPIGLVIYGWTAQYHIHWIVPIIGTAITGIGIQIVYMALSLYLIDAFSVYAASALAANAVVRSVTGAVLPLAGLPLYDALGLGWGNTLLAFIALALVPVAILFLKYSLVLRNKYEIHNL</sequence>
<evidence type="ECO:0000313" key="9">
    <source>
        <dbReference type="EMBL" id="KAJ3579782.1"/>
    </source>
</evidence>
<dbReference type="Gene3D" id="1.20.1250.20">
    <property type="entry name" value="MFS general substrate transporter like domains"/>
    <property type="match status" value="1"/>
</dbReference>
<feature type="compositionally biased region" description="Basic and acidic residues" evidence="6">
    <location>
        <begin position="63"/>
        <end position="72"/>
    </location>
</feature>
<dbReference type="InterPro" id="IPR020846">
    <property type="entry name" value="MFS_dom"/>
</dbReference>
<dbReference type="GO" id="GO:0016020">
    <property type="term" value="C:membrane"/>
    <property type="evidence" value="ECO:0007669"/>
    <property type="project" value="UniProtKB-SubCell"/>
</dbReference>
<feature type="transmembrane region" description="Helical" evidence="7">
    <location>
        <begin position="358"/>
        <end position="382"/>
    </location>
</feature>
<feature type="domain" description="Major facilitator superfamily (MFS) profile" evidence="8">
    <location>
        <begin position="97"/>
        <end position="538"/>
    </location>
</feature>
<organism evidence="9 10">
    <name type="scientific">Xylaria arbuscula</name>
    <dbReference type="NCBI Taxonomy" id="114810"/>
    <lineage>
        <taxon>Eukaryota</taxon>
        <taxon>Fungi</taxon>
        <taxon>Dikarya</taxon>
        <taxon>Ascomycota</taxon>
        <taxon>Pezizomycotina</taxon>
        <taxon>Sordariomycetes</taxon>
        <taxon>Xylariomycetidae</taxon>
        <taxon>Xylariales</taxon>
        <taxon>Xylariaceae</taxon>
        <taxon>Xylaria</taxon>
    </lineage>
</organism>
<feature type="transmembrane region" description="Helical" evidence="7">
    <location>
        <begin position="327"/>
        <end position="346"/>
    </location>
</feature>
<dbReference type="PANTHER" id="PTHR23502:SF68">
    <property type="entry name" value="MULTIDRUG TRANSPORTER, PUTATIVE (AFU_ORTHOLOGUE AFUA_3G01120)-RELATED"/>
    <property type="match status" value="1"/>
</dbReference>
<protein>
    <recommendedName>
        <fullName evidence="8">Major facilitator superfamily (MFS) profile domain-containing protein</fullName>
    </recommendedName>
</protein>
<feature type="transmembrane region" description="Helical" evidence="7">
    <location>
        <begin position="508"/>
        <end position="529"/>
    </location>
</feature>
<feature type="transmembrane region" description="Helical" evidence="7">
    <location>
        <begin position="223"/>
        <end position="246"/>
    </location>
</feature>
<feature type="transmembrane region" description="Helical" evidence="7">
    <location>
        <begin position="131"/>
        <end position="152"/>
    </location>
</feature>
<proteinExistence type="inferred from homology"/>
<accession>A0A9W8NNS1</accession>
<evidence type="ECO:0000256" key="7">
    <source>
        <dbReference type="SAM" id="Phobius"/>
    </source>
</evidence>
<keyword evidence="5 7" id="KW-0472">Membrane</keyword>
<evidence type="ECO:0000256" key="2">
    <source>
        <dbReference type="ARBA" id="ARBA00008335"/>
    </source>
</evidence>
<dbReference type="AlphaFoldDB" id="A0A9W8NNS1"/>
<feature type="transmembrane region" description="Helical" evidence="7">
    <location>
        <begin position="164"/>
        <end position="183"/>
    </location>
</feature>
<comment type="caution">
    <text evidence="9">The sequence shown here is derived from an EMBL/GenBank/DDBJ whole genome shotgun (WGS) entry which is preliminary data.</text>
</comment>
<dbReference type="PROSITE" id="PS50850">
    <property type="entry name" value="MFS"/>
    <property type="match status" value="1"/>
</dbReference>
<evidence type="ECO:0000256" key="4">
    <source>
        <dbReference type="ARBA" id="ARBA00022989"/>
    </source>
</evidence>
<dbReference type="PANTHER" id="PTHR23502">
    <property type="entry name" value="MAJOR FACILITATOR SUPERFAMILY"/>
    <property type="match status" value="1"/>
</dbReference>
<keyword evidence="4 7" id="KW-1133">Transmembrane helix</keyword>
<dbReference type="FunFam" id="1.20.1250.20:FF:000011">
    <property type="entry name" value="MFS multidrug transporter, putative"/>
    <property type="match status" value="1"/>
</dbReference>
<evidence type="ECO:0000256" key="6">
    <source>
        <dbReference type="SAM" id="MobiDB-lite"/>
    </source>
</evidence>
<evidence type="ECO:0000259" key="8">
    <source>
        <dbReference type="PROSITE" id="PS50850"/>
    </source>
</evidence>
<gene>
    <name evidence="9" type="ORF">NPX13_g780</name>
</gene>
<dbReference type="InterPro" id="IPR036259">
    <property type="entry name" value="MFS_trans_sf"/>
</dbReference>
<dbReference type="GO" id="GO:0022857">
    <property type="term" value="F:transmembrane transporter activity"/>
    <property type="evidence" value="ECO:0007669"/>
    <property type="project" value="InterPro"/>
</dbReference>
<keyword evidence="10" id="KW-1185">Reference proteome</keyword>
<dbReference type="Proteomes" id="UP001148614">
    <property type="component" value="Unassembled WGS sequence"/>
</dbReference>
<keyword evidence="3 7" id="KW-0812">Transmembrane</keyword>
<evidence type="ECO:0000313" key="10">
    <source>
        <dbReference type="Proteomes" id="UP001148614"/>
    </source>
</evidence>
<dbReference type="InterPro" id="IPR011701">
    <property type="entry name" value="MFS"/>
</dbReference>
<feature type="region of interest" description="Disordered" evidence="6">
    <location>
        <begin position="1"/>
        <end position="29"/>
    </location>
</feature>
<dbReference type="SUPFAM" id="SSF103473">
    <property type="entry name" value="MFS general substrate transporter"/>
    <property type="match status" value="1"/>
</dbReference>
<dbReference type="Pfam" id="PF07690">
    <property type="entry name" value="MFS_1"/>
    <property type="match status" value="1"/>
</dbReference>
<dbReference type="CDD" id="cd17323">
    <property type="entry name" value="MFS_Tpo1_MDR_like"/>
    <property type="match status" value="1"/>
</dbReference>
<feature type="transmembrane region" description="Helical" evidence="7">
    <location>
        <begin position="189"/>
        <end position="211"/>
    </location>
</feature>
<dbReference type="EMBL" id="JANPWZ010000059">
    <property type="protein sequence ID" value="KAJ3579782.1"/>
    <property type="molecule type" value="Genomic_DNA"/>
</dbReference>
<feature type="compositionally biased region" description="Polar residues" evidence="6">
    <location>
        <begin position="1"/>
        <end position="17"/>
    </location>
</feature>
<comment type="similarity">
    <text evidence="2">Belongs to the major facilitator superfamily.</text>
</comment>
<feature type="region of interest" description="Disordered" evidence="6">
    <location>
        <begin position="45"/>
        <end position="77"/>
    </location>
</feature>
<feature type="transmembrane region" description="Helical" evidence="7">
    <location>
        <begin position="98"/>
        <end position="119"/>
    </location>
</feature>
<feature type="transmembrane region" description="Helical" evidence="7">
    <location>
        <begin position="416"/>
        <end position="435"/>
    </location>
</feature>
<comment type="subcellular location">
    <subcellularLocation>
        <location evidence="1">Membrane</location>
        <topology evidence="1">Multi-pass membrane protein</topology>
    </subcellularLocation>
</comment>
<feature type="transmembrane region" description="Helical" evidence="7">
    <location>
        <begin position="480"/>
        <end position="502"/>
    </location>
</feature>
<name>A0A9W8NNS1_9PEZI</name>
<evidence type="ECO:0000256" key="1">
    <source>
        <dbReference type="ARBA" id="ARBA00004141"/>
    </source>
</evidence>
<evidence type="ECO:0000256" key="3">
    <source>
        <dbReference type="ARBA" id="ARBA00022692"/>
    </source>
</evidence>
<feature type="transmembrane region" description="Helical" evidence="7">
    <location>
        <begin position="441"/>
        <end position="468"/>
    </location>
</feature>
<dbReference type="VEuPathDB" id="FungiDB:F4678DRAFT_419366"/>
<feature type="transmembrane region" description="Helical" evidence="7">
    <location>
        <begin position="252"/>
        <end position="272"/>
    </location>
</feature>